<reference evidence="7 8" key="1">
    <citation type="journal article" date="2016" name="PLoS ONE">
        <title>Sequence Assembly of Yarrowia lipolytica Strain W29/CLIB89 Shows Transposable Element Diversity.</title>
        <authorList>
            <person name="Magnan C."/>
            <person name="Yu J."/>
            <person name="Chang I."/>
            <person name="Jahn E."/>
            <person name="Kanomata Y."/>
            <person name="Wu J."/>
            <person name="Zeller M."/>
            <person name="Oakes M."/>
            <person name="Baldi P."/>
            <person name="Sandmeyer S."/>
        </authorList>
    </citation>
    <scope>NUCLEOTIDE SEQUENCE [LARGE SCALE GENOMIC DNA]</scope>
    <source>
        <strain evidence="8">CLIB89(W29)</strain>
    </source>
</reference>
<feature type="compositionally biased region" description="Low complexity" evidence="6">
    <location>
        <begin position="311"/>
        <end position="342"/>
    </location>
</feature>
<feature type="compositionally biased region" description="Polar residues" evidence="6">
    <location>
        <begin position="89"/>
        <end position="99"/>
    </location>
</feature>
<organism evidence="7 8">
    <name type="scientific">Yarrowia lipolytica</name>
    <name type="common">Candida lipolytica</name>
    <dbReference type="NCBI Taxonomy" id="4952"/>
    <lineage>
        <taxon>Eukaryota</taxon>
        <taxon>Fungi</taxon>
        <taxon>Dikarya</taxon>
        <taxon>Ascomycota</taxon>
        <taxon>Saccharomycotina</taxon>
        <taxon>Dipodascomycetes</taxon>
        <taxon>Dipodascales</taxon>
        <taxon>Dipodascales incertae sedis</taxon>
        <taxon>Yarrowia</taxon>
    </lineage>
</organism>
<comment type="function">
    <text evidence="1">Required for peroxisome inheritance.</text>
</comment>
<evidence type="ECO:0000313" key="8">
    <source>
        <dbReference type="Proteomes" id="UP000182444"/>
    </source>
</evidence>
<feature type="region of interest" description="Disordered" evidence="6">
    <location>
        <begin position="242"/>
        <end position="269"/>
    </location>
</feature>
<evidence type="ECO:0000256" key="3">
    <source>
        <dbReference type="ARBA" id="ARBA00010707"/>
    </source>
</evidence>
<dbReference type="GO" id="GO:0005780">
    <property type="term" value="C:extrinsic component of intraperoxisomal membrane"/>
    <property type="evidence" value="ECO:0007669"/>
    <property type="project" value="InterPro"/>
</dbReference>
<evidence type="ECO:0000256" key="6">
    <source>
        <dbReference type="SAM" id="MobiDB-lite"/>
    </source>
</evidence>
<dbReference type="Proteomes" id="UP000182444">
    <property type="component" value="Chromosome 1F"/>
</dbReference>
<feature type="region of interest" description="Disordered" evidence="6">
    <location>
        <begin position="80"/>
        <end position="110"/>
    </location>
</feature>
<feature type="region of interest" description="Disordered" evidence="6">
    <location>
        <begin position="457"/>
        <end position="482"/>
    </location>
</feature>
<proteinExistence type="inferred from homology"/>
<dbReference type="AlphaFoldDB" id="A0A1D8NQN9"/>
<dbReference type="RefSeq" id="XP_506086.3">
    <property type="nucleotide sequence ID" value="XM_506086.3"/>
</dbReference>
<sequence>MLSKKPSLSDLDATLAHKRELHMPTEQERTILFDHDLSQLIQFSIPAGAMRRHTQQLEGNRQTSSFAPGSELANVQLRSRPGSRCASGTYASSISSGATLTEPDEADPNLDPWEQLPPVHCAISERIVAHGRFQVFTLHNDKVTYIKCGDAVQAILPKLRLWRTSLSQFIFPQPIPGRYWRVELFRSTYKIADDLRMALEQSCCFLDQIKAPELEEGAKEEYIENYLDQLIPEHDLKEKLVSLNPNNSGYIPPPKEKDEDETKVEDDNNTVEEVRTNGGELNMDFLASQIDNLSIPTHYDSEEHDLETIGSASSPYSSLLSPSPSPPYSSLSLQSSPDLDSANSTLSDSSWDISGHLQPSKYDELFASSSSTLDDIIETFGVEDADQNDDGDISVDISDHLARSDITASSPSARFPEKPKLTERLSQVTLKRSVSQLQLQISPRTPDQEFQRQLMSSPLPAKITPQRPQSAGVLGSSEKPRSPIDARSAIRKFYTTGASAVAFIGLRHPFARWNNILETETMKFRSMDDDWLEINIDDSDVPTP</sequence>
<comment type="subcellular location">
    <subcellularLocation>
        <location evidence="2">Peroxisome membrane</location>
        <topology evidence="2">Peripheral membrane protein</topology>
    </subcellularLocation>
</comment>
<keyword evidence="5" id="KW-0472">Membrane</keyword>
<dbReference type="GeneID" id="2907650"/>
<accession>A0A1D8NQN9</accession>
<comment type="similarity">
    <text evidence="3">Belongs to the INP1 family.</text>
</comment>
<feature type="compositionally biased region" description="Acidic residues" evidence="6">
    <location>
        <begin position="258"/>
        <end position="269"/>
    </location>
</feature>
<evidence type="ECO:0000256" key="2">
    <source>
        <dbReference type="ARBA" id="ARBA00004421"/>
    </source>
</evidence>
<dbReference type="InterPro" id="IPR024758">
    <property type="entry name" value="Inp1"/>
</dbReference>
<dbReference type="VEuPathDB" id="FungiDB:YALI1_F38918g"/>
<dbReference type="EMBL" id="CP017558">
    <property type="protein sequence ID" value="AOW07948.1"/>
    <property type="molecule type" value="Genomic_DNA"/>
</dbReference>
<dbReference type="VEuPathDB" id="FungiDB:YALI0_F31229g"/>
<evidence type="ECO:0000256" key="4">
    <source>
        <dbReference type="ARBA" id="ARBA00021397"/>
    </source>
</evidence>
<protein>
    <recommendedName>
        <fullName evidence="4">Inheritance of peroxisomes protein 1</fullName>
    </recommendedName>
</protein>
<gene>
    <name evidence="7" type="ORF">YALI1_F38918g</name>
</gene>
<dbReference type="Pfam" id="PF12634">
    <property type="entry name" value="Inp1"/>
    <property type="match status" value="1"/>
</dbReference>
<dbReference type="GO" id="GO:0045033">
    <property type="term" value="P:peroxisome inheritance"/>
    <property type="evidence" value="ECO:0007669"/>
    <property type="project" value="InterPro"/>
</dbReference>
<evidence type="ECO:0000256" key="5">
    <source>
        <dbReference type="ARBA" id="ARBA00023136"/>
    </source>
</evidence>
<evidence type="ECO:0000313" key="7">
    <source>
        <dbReference type="EMBL" id="AOW07948.1"/>
    </source>
</evidence>
<dbReference type="eggNOG" id="ENOG502S7ZC">
    <property type="taxonomic scope" value="Eukaryota"/>
</dbReference>
<feature type="region of interest" description="Disordered" evidence="6">
    <location>
        <begin position="309"/>
        <end position="348"/>
    </location>
</feature>
<dbReference type="KEGG" id="yli:2907650"/>
<evidence type="ECO:0000256" key="1">
    <source>
        <dbReference type="ARBA" id="ARBA00003594"/>
    </source>
</evidence>
<name>A0A1D8NQN9_YARLL</name>